<dbReference type="Pfam" id="PF16886">
    <property type="entry name" value="ATP-synt_ab_Xtn"/>
    <property type="match status" value="1"/>
</dbReference>
<reference evidence="2" key="1">
    <citation type="submission" date="2015-12" db="EMBL/GenBank/DDBJ databases">
        <title>Update maize B73 reference genome by single molecule sequencing technologies.</title>
        <authorList>
            <consortium name="Maize Genome Sequencing Project"/>
            <person name="Ware D."/>
        </authorList>
    </citation>
    <scope>NUCLEOTIDE SEQUENCE [LARGE SCALE GENOMIC DNA]</scope>
    <source>
        <tissue evidence="2">Seedling</tissue>
    </source>
</reference>
<organism evidence="2">
    <name type="scientific">Zea mays</name>
    <name type="common">Maize</name>
    <dbReference type="NCBI Taxonomy" id="4577"/>
    <lineage>
        <taxon>Eukaryota</taxon>
        <taxon>Viridiplantae</taxon>
        <taxon>Streptophyta</taxon>
        <taxon>Embryophyta</taxon>
        <taxon>Tracheophyta</taxon>
        <taxon>Spermatophyta</taxon>
        <taxon>Magnoliopsida</taxon>
        <taxon>Liliopsida</taxon>
        <taxon>Poales</taxon>
        <taxon>Poaceae</taxon>
        <taxon>PACMAD clade</taxon>
        <taxon>Panicoideae</taxon>
        <taxon>Andropogonodae</taxon>
        <taxon>Andropogoneae</taxon>
        <taxon>Tripsacinae</taxon>
        <taxon>Zea</taxon>
    </lineage>
</organism>
<dbReference type="SMR" id="A0A1D6KUN9"/>
<proteinExistence type="predicted"/>
<dbReference type="Gene3D" id="2.40.50.100">
    <property type="match status" value="1"/>
</dbReference>
<dbReference type="STRING" id="4577.A0A1D6KUN9"/>
<dbReference type="AlphaFoldDB" id="A0A1D6KUN9"/>
<accession>A0A1D6KUN9</accession>
<protein>
    <recommendedName>
        <fullName evidence="1">ATPsynthase alpha/beta subunit barrel-sandwich domain-containing protein</fullName>
    </recommendedName>
</protein>
<evidence type="ECO:0000313" key="2">
    <source>
        <dbReference type="EMBL" id="ONM06279.1"/>
    </source>
</evidence>
<name>A0A1D6KUN9_MAIZE</name>
<sequence length="35" mass="3956">MQHHVALPPGSMRKISYIAPAGQYNLQDTVLELEF</sequence>
<dbReference type="InterPro" id="IPR031686">
    <property type="entry name" value="ATP-synth_a_Xtn"/>
</dbReference>
<dbReference type="EMBL" id="CM007647">
    <property type="protein sequence ID" value="ONM06279.1"/>
    <property type="molecule type" value="Genomic_DNA"/>
</dbReference>
<gene>
    <name evidence="2" type="ORF">ZEAMMB73_Zm00001d032878</name>
</gene>
<feature type="domain" description="ATPsynthase alpha/beta subunit barrel-sandwich" evidence="1">
    <location>
        <begin position="2"/>
        <end position="35"/>
    </location>
</feature>
<dbReference type="InParanoid" id="A0A1D6KUN9"/>
<evidence type="ECO:0000259" key="1">
    <source>
        <dbReference type="Pfam" id="PF16886"/>
    </source>
</evidence>